<comment type="similarity">
    <text evidence="2">Belongs to the NADH:flavin oxidoreductase/NADH oxidase family.</text>
</comment>
<dbReference type="EMBL" id="MN079082">
    <property type="protein sequence ID" value="QEA04300.1"/>
    <property type="molecule type" value="Genomic_DNA"/>
</dbReference>
<reference evidence="5" key="1">
    <citation type="submission" date="2019-06" db="EMBL/GenBank/DDBJ databases">
        <authorList>
            <person name="Murdoch R.W."/>
            <person name="Fathepure B."/>
        </authorList>
    </citation>
    <scope>NUCLEOTIDE SEQUENCE</scope>
</reference>
<dbReference type="InterPro" id="IPR045247">
    <property type="entry name" value="Oye-like"/>
</dbReference>
<dbReference type="PANTHER" id="PTHR22893:SF91">
    <property type="entry name" value="NADPH DEHYDROGENASE 2-RELATED"/>
    <property type="match status" value="1"/>
</dbReference>
<evidence type="ECO:0000256" key="1">
    <source>
        <dbReference type="ARBA" id="ARBA00001917"/>
    </source>
</evidence>
<dbReference type="FunFam" id="3.20.20.70:FF:000059">
    <property type="entry name" value="N-ethylmaleimide reductase, FMN-linked"/>
    <property type="match status" value="1"/>
</dbReference>
<dbReference type="GO" id="GO:0016628">
    <property type="term" value="F:oxidoreductase activity, acting on the CH-CH group of donors, NAD or NADP as acceptor"/>
    <property type="evidence" value="ECO:0007669"/>
    <property type="project" value="UniProtKB-ARBA"/>
</dbReference>
<protein>
    <submittedName>
        <fullName evidence="5">N-ethylmaleimide reductase</fullName>
        <ecNumber evidence="5">1.-.-.-</ecNumber>
    </submittedName>
</protein>
<dbReference type="CDD" id="cd02933">
    <property type="entry name" value="OYE_like_FMN"/>
    <property type="match status" value="1"/>
</dbReference>
<accession>A0A5B8R6N2</accession>
<feature type="domain" description="NADH:flavin oxidoreductase/NADH oxidase N-terminal" evidence="4">
    <location>
        <begin position="13"/>
        <end position="338"/>
    </location>
</feature>
<dbReference type="EC" id="1.-.-.-" evidence="5"/>
<evidence type="ECO:0000259" key="4">
    <source>
        <dbReference type="Pfam" id="PF00724"/>
    </source>
</evidence>
<evidence type="ECO:0000256" key="2">
    <source>
        <dbReference type="ARBA" id="ARBA00005979"/>
    </source>
</evidence>
<dbReference type="Gene3D" id="3.20.20.70">
    <property type="entry name" value="Aldolase class I"/>
    <property type="match status" value="1"/>
</dbReference>
<name>A0A5B8R6N2_9ZZZZ</name>
<evidence type="ECO:0000256" key="3">
    <source>
        <dbReference type="ARBA" id="ARBA00023002"/>
    </source>
</evidence>
<dbReference type="Pfam" id="PF00724">
    <property type="entry name" value="Oxidored_FMN"/>
    <property type="match status" value="1"/>
</dbReference>
<organism evidence="5">
    <name type="scientific">uncultured organism</name>
    <dbReference type="NCBI Taxonomy" id="155900"/>
    <lineage>
        <taxon>unclassified sequences</taxon>
        <taxon>environmental samples</taxon>
    </lineage>
</organism>
<dbReference type="PANTHER" id="PTHR22893">
    <property type="entry name" value="NADH OXIDOREDUCTASE-RELATED"/>
    <property type="match status" value="1"/>
</dbReference>
<comment type="cofactor">
    <cofactor evidence="1">
        <name>FMN</name>
        <dbReference type="ChEBI" id="CHEBI:58210"/>
    </cofactor>
</comment>
<dbReference type="AlphaFoldDB" id="A0A5B8R6N2"/>
<evidence type="ECO:0000313" key="5">
    <source>
        <dbReference type="EMBL" id="QEA04300.1"/>
    </source>
</evidence>
<gene>
    <name evidence="5" type="primary">nemA</name>
    <name evidence="5" type="ORF">KBTEX_00608</name>
</gene>
<proteinExistence type="inferred from homology"/>
<dbReference type="GO" id="GO:0010181">
    <property type="term" value="F:FMN binding"/>
    <property type="evidence" value="ECO:0007669"/>
    <property type="project" value="InterPro"/>
</dbReference>
<keyword evidence="3 5" id="KW-0560">Oxidoreductase</keyword>
<dbReference type="InterPro" id="IPR013785">
    <property type="entry name" value="Aldolase_TIM"/>
</dbReference>
<dbReference type="SUPFAM" id="SSF51395">
    <property type="entry name" value="FMN-linked oxidoreductases"/>
    <property type="match status" value="1"/>
</dbReference>
<dbReference type="InterPro" id="IPR001155">
    <property type="entry name" value="OxRdtase_FMN_N"/>
</dbReference>
<sequence>MQSSPRNPAVEPLFQPLRVGDVAVPNRIVMAPLTRNRAGGGNAPTELMARYYSQRAGAGLIVAEATQIRPDGQGYLYTPGIHSDEQVAGWRRVTDAVHEAGGRMALQLWHVGRISHTSLLNGEAPIAPSAIRAEAKTYTANGFEPVSEPRALEASEIPGLVADYARAAERARDAGFDLVEIHAANGYLIEQFLKDGANQRTDDYGGSIENRARLLFEVTDAIIEAVGAGRVGIRISPVTPANGISESDPTPLYEHVVDGLAARGLAYVHIIEGATGGDREFQPFDYAALRRRFPGCWMANNGYTPAMAGEAVASGYADLVAFGRSFISNPDLVQRIALDAPMQKADSSTFYGGDERGYTDYPFMEQAATA</sequence>
<dbReference type="NCBIfam" id="NF007899">
    <property type="entry name" value="PRK10605.1"/>
    <property type="match status" value="1"/>
</dbReference>